<dbReference type="EMBL" id="JBHLZF010000002">
    <property type="protein sequence ID" value="MFB9897395.1"/>
    <property type="molecule type" value="Genomic_DNA"/>
</dbReference>
<dbReference type="Pfam" id="PF00293">
    <property type="entry name" value="NUDIX"/>
    <property type="match status" value="1"/>
</dbReference>
<proteinExistence type="inferred from homology"/>
<keyword evidence="10" id="KW-1185">Reference proteome</keyword>
<dbReference type="PROSITE" id="PS51462">
    <property type="entry name" value="NUDIX"/>
    <property type="match status" value="1"/>
</dbReference>
<dbReference type="InterPro" id="IPR020084">
    <property type="entry name" value="NUDIX_hydrolase_CS"/>
</dbReference>
<evidence type="ECO:0000256" key="3">
    <source>
        <dbReference type="ARBA" id="ARBA00007275"/>
    </source>
</evidence>
<evidence type="ECO:0000256" key="4">
    <source>
        <dbReference type="ARBA" id="ARBA00016377"/>
    </source>
</evidence>
<name>A0ABV5ZKD4_9BACT</name>
<sequence>MRTNQELEWKTLETKYLIKRKWLTAKVEKVELPDGRVHDEYYTLEYPAWTNVIAITKDGEMILERQWRHGLKVVSTEIPAGVVEEGEEPMEAAKRELREETGFGGGQWTEFMVSSPNPGAMNNRCYTYLAEGVERVSGTHLDATEDMDVFLCSKAKVLEMLVAGKFCQALMLAPLWKYFATNK</sequence>
<dbReference type="InterPro" id="IPR015797">
    <property type="entry name" value="NUDIX_hydrolase-like_dom_sf"/>
</dbReference>
<reference evidence="9 10" key="1">
    <citation type="submission" date="2024-09" db="EMBL/GenBank/DDBJ databases">
        <authorList>
            <person name="Sun Q."/>
            <person name="Mori K."/>
        </authorList>
    </citation>
    <scope>NUCLEOTIDE SEQUENCE [LARGE SCALE GENOMIC DNA]</scope>
    <source>
        <strain evidence="9 10">ATCC 51272</strain>
    </source>
</reference>
<dbReference type="GO" id="GO:0016787">
    <property type="term" value="F:hydrolase activity"/>
    <property type="evidence" value="ECO:0007669"/>
    <property type="project" value="UniProtKB-KW"/>
</dbReference>
<dbReference type="PANTHER" id="PTHR11839:SF18">
    <property type="entry name" value="NUDIX HYDROLASE DOMAIN-CONTAINING PROTEIN"/>
    <property type="match status" value="1"/>
</dbReference>
<keyword evidence="5 9" id="KW-0378">Hydrolase</keyword>
<evidence type="ECO:0000256" key="1">
    <source>
        <dbReference type="ARBA" id="ARBA00000847"/>
    </source>
</evidence>
<comment type="similarity">
    <text evidence="3">Belongs to the Nudix hydrolase family. NudK subfamily.</text>
</comment>
<dbReference type="InterPro" id="IPR000086">
    <property type="entry name" value="NUDIX_hydrolase_dom"/>
</dbReference>
<comment type="catalytic activity">
    <reaction evidence="1">
        <text>GDP-alpha-D-mannose + H2O = alpha-D-mannose 1-phosphate + GMP + 2 H(+)</text>
        <dbReference type="Rhea" id="RHEA:27978"/>
        <dbReference type="ChEBI" id="CHEBI:15377"/>
        <dbReference type="ChEBI" id="CHEBI:15378"/>
        <dbReference type="ChEBI" id="CHEBI:57527"/>
        <dbReference type="ChEBI" id="CHEBI:58115"/>
        <dbReference type="ChEBI" id="CHEBI:58409"/>
    </reaction>
</comment>
<dbReference type="CDD" id="cd03424">
    <property type="entry name" value="NUDIX_ADPRase_Nudt5_UGPPase_Nudt14"/>
    <property type="match status" value="1"/>
</dbReference>
<evidence type="ECO:0000259" key="8">
    <source>
        <dbReference type="PROSITE" id="PS51462"/>
    </source>
</evidence>
<dbReference type="RefSeq" id="WP_005843682.1">
    <property type="nucleotide sequence ID" value="NZ_JADU01000024.1"/>
</dbReference>
<feature type="domain" description="Nudix hydrolase" evidence="8">
    <location>
        <begin position="45"/>
        <end position="174"/>
    </location>
</feature>
<evidence type="ECO:0000256" key="6">
    <source>
        <dbReference type="ARBA" id="ARBA00032162"/>
    </source>
</evidence>
<comment type="caution">
    <text evidence="9">The sequence shown here is derived from an EMBL/GenBank/DDBJ whole genome shotgun (WGS) entry which is preliminary data.</text>
</comment>
<dbReference type="PANTHER" id="PTHR11839">
    <property type="entry name" value="UDP/ADP-SUGAR PYROPHOSPHATASE"/>
    <property type="match status" value="1"/>
</dbReference>
<dbReference type="Gene3D" id="3.90.79.10">
    <property type="entry name" value="Nucleoside Triphosphate Pyrophosphohydrolase"/>
    <property type="match status" value="1"/>
</dbReference>
<evidence type="ECO:0000256" key="5">
    <source>
        <dbReference type="ARBA" id="ARBA00022801"/>
    </source>
</evidence>
<evidence type="ECO:0000313" key="9">
    <source>
        <dbReference type="EMBL" id="MFB9897395.1"/>
    </source>
</evidence>
<dbReference type="PROSITE" id="PS00893">
    <property type="entry name" value="NUDIX_BOX"/>
    <property type="match status" value="1"/>
</dbReference>
<comment type="cofactor">
    <cofactor evidence="2">
        <name>Mg(2+)</name>
        <dbReference type="ChEBI" id="CHEBI:18420"/>
    </cofactor>
</comment>
<evidence type="ECO:0000313" key="10">
    <source>
        <dbReference type="Proteomes" id="UP001589688"/>
    </source>
</evidence>
<dbReference type="SUPFAM" id="SSF55811">
    <property type="entry name" value="Nudix"/>
    <property type="match status" value="1"/>
</dbReference>
<organism evidence="9 10">
    <name type="scientific">Hallella seregens ATCC 51272</name>
    <dbReference type="NCBI Taxonomy" id="1336250"/>
    <lineage>
        <taxon>Bacteria</taxon>
        <taxon>Pseudomonadati</taxon>
        <taxon>Bacteroidota</taxon>
        <taxon>Bacteroidia</taxon>
        <taxon>Bacteroidales</taxon>
        <taxon>Prevotellaceae</taxon>
        <taxon>Hallella</taxon>
    </lineage>
</organism>
<protein>
    <recommendedName>
        <fullName evidence="4">GDP-mannose pyrophosphatase</fullName>
    </recommendedName>
    <alternativeName>
        <fullName evidence="6">GDP-mannose hydrolase</fullName>
    </alternativeName>
    <alternativeName>
        <fullName evidence="7">GDPMK</fullName>
    </alternativeName>
</protein>
<evidence type="ECO:0000256" key="2">
    <source>
        <dbReference type="ARBA" id="ARBA00001946"/>
    </source>
</evidence>
<evidence type="ECO:0000256" key="7">
    <source>
        <dbReference type="ARBA" id="ARBA00032272"/>
    </source>
</evidence>
<accession>A0ABV5ZKD4</accession>
<gene>
    <name evidence="9" type="ORF">ACFFK8_06185</name>
</gene>
<dbReference type="Proteomes" id="UP001589688">
    <property type="component" value="Unassembled WGS sequence"/>
</dbReference>